<comment type="caution">
    <text evidence="3">The sequence shown here is derived from an EMBL/GenBank/DDBJ whole genome shotgun (WGS) entry which is preliminary data.</text>
</comment>
<sequence>MYKRGYAMPPSDWVQAWNNTKMRPRVKRTTSALQESPLARMGPTAPIHSQSSNHGRKGNDET</sequence>
<reference evidence="3" key="1">
    <citation type="journal article" date="2015" name="Genome Biol. Evol.">
        <title>Organellar Genomes of White Spruce (Picea glauca): Assembly and Annotation.</title>
        <authorList>
            <person name="Jackman S.D."/>
            <person name="Warren R.L."/>
            <person name="Gibb E.A."/>
            <person name="Vandervalk B.P."/>
            <person name="Mohamadi H."/>
            <person name="Chu J."/>
            <person name="Raymond A."/>
            <person name="Pleasance S."/>
            <person name="Coope R."/>
            <person name="Wildung M.R."/>
            <person name="Ritland C.E."/>
            <person name="Bousquet J."/>
            <person name="Jones S.J."/>
            <person name="Bohlmann J."/>
            <person name="Birol I."/>
        </authorList>
    </citation>
    <scope>NUCLEOTIDE SEQUENCE [LARGE SCALE GENOMIC DNA]</scope>
    <source>
        <tissue evidence="3">Flushing bud</tissue>
    </source>
</reference>
<keyword evidence="3" id="KW-0496">Mitochondrion</keyword>
<evidence type="ECO:0000313" key="2">
    <source>
        <dbReference type="EMBL" id="KUM45658.1"/>
    </source>
</evidence>
<organism evidence="3">
    <name type="scientific">Picea glauca</name>
    <name type="common">White spruce</name>
    <name type="synonym">Pinus glauca</name>
    <dbReference type="NCBI Taxonomy" id="3330"/>
    <lineage>
        <taxon>Eukaryota</taxon>
        <taxon>Viridiplantae</taxon>
        <taxon>Streptophyta</taxon>
        <taxon>Embryophyta</taxon>
        <taxon>Tracheophyta</taxon>
        <taxon>Spermatophyta</taxon>
        <taxon>Pinopsida</taxon>
        <taxon>Pinidae</taxon>
        <taxon>Conifers I</taxon>
        <taxon>Pinales</taxon>
        <taxon>Pinaceae</taxon>
        <taxon>Picea</taxon>
    </lineage>
</organism>
<geneLocation type="mitochondrion" evidence="3"/>
<protein>
    <submittedName>
        <fullName evidence="3">Uncharacterized protein</fullName>
    </submittedName>
</protein>
<evidence type="ECO:0000256" key="1">
    <source>
        <dbReference type="SAM" id="MobiDB-lite"/>
    </source>
</evidence>
<accession>A0A117NFS4</accession>
<gene>
    <name evidence="2" type="ORF">ABT39_MTgene2494</name>
    <name evidence="3" type="ORF">ABT39_MTgene2499</name>
    <name evidence="4" type="ORF">ABT39_MTgene2520</name>
</gene>
<name>A0A117NFS4_PICGL</name>
<proteinExistence type="predicted"/>
<evidence type="ECO:0000313" key="3">
    <source>
        <dbReference type="EMBL" id="KUM45663.1"/>
    </source>
</evidence>
<dbReference type="EMBL" id="LKAM01000017">
    <property type="protein sequence ID" value="KUM45658.1"/>
    <property type="molecule type" value="Genomic_DNA"/>
</dbReference>
<evidence type="ECO:0000313" key="4">
    <source>
        <dbReference type="EMBL" id="KUM45684.1"/>
    </source>
</evidence>
<dbReference type="EMBL" id="LKAM01000017">
    <property type="protein sequence ID" value="KUM45663.1"/>
    <property type="molecule type" value="Genomic_DNA"/>
</dbReference>
<feature type="region of interest" description="Disordered" evidence="1">
    <location>
        <begin position="24"/>
        <end position="62"/>
    </location>
</feature>
<dbReference type="EMBL" id="LKAM01000017">
    <property type="protein sequence ID" value="KUM45684.1"/>
    <property type="molecule type" value="Genomic_DNA"/>
</dbReference>
<dbReference type="AlphaFoldDB" id="A0A117NFS4"/>